<organism evidence="2 3">
    <name type="scientific">Cercospora kikuchii</name>
    <dbReference type="NCBI Taxonomy" id="84275"/>
    <lineage>
        <taxon>Eukaryota</taxon>
        <taxon>Fungi</taxon>
        <taxon>Dikarya</taxon>
        <taxon>Ascomycota</taxon>
        <taxon>Pezizomycotina</taxon>
        <taxon>Dothideomycetes</taxon>
        <taxon>Dothideomycetidae</taxon>
        <taxon>Mycosphaerellales</taxon>
        <taxon>Mycosphaerellaceae</taxon>
        <taxon>Cercospora</taxon>
    </lineage>
</organism>
<accession>A0A9P3CH24</accession>
<dbReference type="OrthoDB" id="3643063at2759"/>
<sequence length="329" mass="37648">MGGRKRRNQTDDGDLGYQPKNKKARPDTSQQHATSTRITRLMVTDAARQAVFNTAELLDLIFTYLSPSQILQAQIVSQQFRDVVKTSKQLQEVLYLRIPDVPPQIWVTRMIGPYHRFQLPELHIGQPSILPLTVVELNKALVKEAHNHKHHEYHAGCVLGRGGETVNVRTYLLDSLNRYLQGEPQSWETMHICSPKATLVEVAFKIAIPGKVQISSDVEIDDDSGLTLGKILQKAIKGRDFDERTDYRRITDLTKPETRDTKLGRESVEHAVRRLEKMYGRKAVLLEVPKLLLRSMVVPSEEQRQVVNQEARNPNAAAKRGCWRWPYFQ</sequence>
<dbReference type="RefSeq" id="XP_044652975.1">
    <property type="nucleotide sequence ID" value="XM_044797040.1"/>
</dbReference>
<dbReference type="Proteomes" id="UP000825890">
    <property type="component" value="Unassembled WGS sequence"/>
</dbReference>
<dbReference type="SUPFAM" id="SSF81383">
    <property type="entry name" value="F-box domain"/>
    <property type="match status" value="1"/>
</dbReference>
<proteinExistence type="predicted"/>
<reference evidence="2 3" key="1">
    <citation type="submission" date="2021-01" db="EMBL/GenBank/DDBJ databases">
        <title>Cercospora kikuchii MAFF 305040 whole genome shotgun sequence.</title>
        <authorList>
            <person name="Kashiwa T."/>
            <person name="Suzuki T."/>
        </authorList>
    </citation>
    <scope>NUCLEOTIDE SEQUENCE [LARGE SCALE GENOMIC DNA]</scope>
    <source>
        <strain evidence="2 3">MAFF 305040</strain>
    </source>
</reference>
<evidence type="ECO:0000313" key="2">
    <source>
        <dbReference type="EMBL" id="GIZ38488.1"/>
    </source>
</evidence>
<dbReference type="CDD" id="cd09917">
    <property type="entry name" value="F-box_SF"/>
    <property type="match status" value="1"/>
</dbReference>
<evidence type="ECO:0008006" key="4">
    <source>
        <dbReference type="Google" id="ProtNLM"/>
    </source>
</evidence>
<dbReference type="EMBL" id="BOLY01000001">
    <property type="protein sequence ID" value="GIZ38488.1"/>
    <property type="molecule type" value="Genomic_DNA"/>
</dbReference>
<protein>
    <recommendedName>
        <fullName evidence="4">F-box domain-containing protein</fullName>
    </recommendedName>
</protein>
<name>A0A9P3CH24_9PEZI</name>
<evidence type="ECO:0000256" key="1">
    <source>
        <dbReference type="SAM" id="MobiDB-lite"/>
    </source>
</evidence>
<dbReference type="GeneID" id="68287480"/>
<keyword evidence="3" id="KW-1185">Reference proteome</keyword>
<gene>
    <name evidence="2" type="ORF">CKM354_000190500</name>
</gene>
<feature type="region of interest" description="Disordered" evidence="1">
    <location>
        <begin position="1"/>
        <end position="35"/>
    </location>
</feature>
<dbReference type="AlphaFoldDB" id="A0A9P3CH24"/>
<comment type="caution">
    <text evidence="2">The sequence shown here is derived from an EMBL/GenBank/DDBJ whole genome shotgun (WGS) entry which is preliminary data.</text>
</comment>
<evidence type="ECO:0000313" key="3">
    <source>
        <dbReference type="Proteomes" id="UP000825890"/>
    </source>
</evidence>
<dbReference type="InterPro" id="IPR036047">
    <property type="entry name" value="F-box-like_dom_sf"/>
</dbReference>